<keyword evidence="2" id="KW-0049">Antioxidant</keyword>
<dbReference type="EMBL" id="AMFJ01036095">
    <property type="protein sequence ID" value="EKD25291.1"/>
    <property type="molecule type" value="Genomic_DNA"/>
</dbReference>
<keyword evidence="4" id="KW-0676">Redox-active center</keyword>
<evidence type="ECO:0000256" key="2">
    <source>
        <dbReference type="ARBA" id="ARBA00022862"/>
    </source>
</evidence>
<evidence type="ECO:0000259" key="6">
    <source>
        <dbReference type="PROSITE" id="PS51352"/>
    </source>
</evidence>
<keyword evidence="1" id="KW-0575">Peroxidase</keyword>
<dbReference type="AlphaFoldDB" id="K1XJD0"/>
<keyword evidence="3" id="KW-0560">Oxidoreductase</keyword>
<dbReference type="Gene3D" id="3.40.30.10">
    <property type="entry name" value="Glutaredoxin"/>
    <property type="match status" value="1"/>
</dbReference>
<dbReference type="GO" id="GO:0006979">
    <property type="term" value="P:response to oxidative stress"/>
    <property type="evidence" value="ECO:0007669"/>
    <property type="project" value="TreeGrafter"/>
</dbReference>
<evidence type="ECO:0000256" key="3">
    <source>
        <dbReference type="ARBA" id="ARBA00023002"/>
    </source>
</evidence>
<dbReference type="GO" id="GO:0008379">
    <property type="term" value="F:thioredoxin peroxidase activity"/>
    <property type="evidence" value="ECO:0007669"/>
    <property type="project" value="TreeGrafter"/>
</dbReference>
<dbReference type="CDD" id="cd03015">
    <property type="entry name" value="PRX_Typ2cys"/>
    <property type="match status" value="1"/>
</dbReference>
<dbReference type="PANTHER" id="PTHR10681:SF121">
    <property type="entry name" value="ALKYL HYDROPEROXIDE REDUCTASE C"/>
    <property type="match status" value="1"/>
</dbReference>
<name>K1XJD0_9BACT</name>
<dbReference type="InterPro" id="IPR013766">
    <property type="entry name" value="Thioredoxin_domain"/>
</dbReference>
<dbReference type="InterPro" id="IPR050217">
    <property type="entry name" value="Peroxiredoxin"/>
</dbReference>
<dbReference type="PIRSF" id="PIRSF000239">
    <property type="entry name" value="AHPC"/>
    <property type="match status" value="1"/>
</dbReference>
<accession>K1XJD0</accession>
<dbReference type="SUPFAM" id="SSF52833">
    <property type="entry name" value="Thioredoxin-like"/>
    <property type="match status" value="1"/>
</dbReference>
<dbReference type="PANTHER" id="PTHR10681">
    <property type="entry name" value="THIOREDOXIN PEROXIDASE"/>
    <property type="match status" value="1"/>
</dbReference>
<proteinExistence type="predicted"/>
<gene>
    <name evidence="7" type="ORF">ACD_80C00088G0001</name>
</gene>
<comment type="caution">
    <text evidence="7">The sequence shown here is derived from an EMBL/GenBank/DDBJ whole genome shotgun (WGS) entry which is preliminary data.</text>
</comment>
<protein>
    <recommendedName>
        <fullName evidence="6">Thioredoxin domain-containing protein</fullName>
    </recommendedName>
</protein>
<reference evidence="7" key="1">
    <citation type="journal article" date="2012" name="Science">
        <title>Fermentation, hydrogen, and sulfur metabolism in multiple uncultivated bacterial phyla.</title>
        <authorList>
            <person name="Wrighton K.C."/>
            <person name="Thomas B.C."/>
            <person name="Sharon I."/>
            <person name="Miller C.S."/>
            <person name="Castelle C.J."/>
            <person name="VerBerkmoes N.C."/>
            <person name="Wilkins M.J."/>
            <person name="Hettich R.L."/>
            <person name="Lipton M.S."/>
            <person name="Williams K.H."/>
            <person name="Long P.E."/>
            <person name="Banfield J.F."/>
        </authorList>
    </citation>
    <scope>NUCLEOTIDE SEQUENCE [LARGE SCALE GENOMIC DNA]</scope>
</reference>
<organism evidence="7">
    <name type="scientific">uncultured bacterium</name>
    <name type="common">gcode 4</name>
    <dbReference type="NCBI Taxonomy" id="1234023"/>
    <lineage>
        <taxon>Bacteria</taxon>
        <taxon>environmental samples</taxon>
    </lineage>
</organism>
<dbReference type="GO" id="GO:0033554">
    <property type="term" value="P:cellular response to stress"/>
    <property type="evidence" value="ECO:0007669"/>
    <property type="project" value="TreeGrafter"/>
</dbReference>
<feature type="domain" description="Thioredoxin" evidence="6">
    <location>
        <begin position="7"/>
        <end position="164"/>
    </location>
</feature>
<feature type="active site" description="Cysteine sulfenic acid (-SOH) intermediate; for peroxidase activity" evidence="5">
    <location>
        <position position="54"/>
    </location>
</feature>
<dbReference type="GO" id="GO:0042744">
    <property type="term" value="P:hydrogen peroxide catabolic process"/>
    <property type="evidence" value="ECO:0007669"/>
    <property type="project" value="TreeGrafter"/>
</dbReference>
<dbReference type="InterPro" id="IPR024706">
    <property type="entry name" value="Peroxiredoxin_AhpC-typ"/>
</dbReference>
<evidence type="ECO:0000256" key="4">
    <source>
        <dbReference type="ARBA" id="ARBA00023284"/>
    </source>
</evidence>
<evidence type="ECO:0000256" key="5">
    <source>
        <dbReference type="PIRSR" id="PIRSR000239-1"/>
    </source>
</evidence>
<dbReference type="InterPro" id="IPR036249">
    <property type="entry name" value="Thioredoxin-like_sf"/>
</dbReference>
<dbReference type="GO" id="GO:0005829">
    <property type="term" value="C:cytosol"/>
    <property type="evidence" value="ECO:0007669"/>
    <property type="project" value="TreeGrafter"/>
</dbReference>
<evidence type="ECO:0000313" key="7">
    <source>
        <dbReference type="EMBL" id="EKD25291.1"/>
    </source>
</evidence>
<evidence type="ECO:0000256" key="1">
    <source>
        <dbReference type="ARBA" id="ARBA00022559"/>
    </source>
</evidence>
<sequence>MENTSPLRLEDKIENRSFDIYDPTTDAIIKKTFEDFDGKWLILFFYPADFTFVCPTELKDLNKIYEDIQASNAEILVVSTDTVFSHKRWIETEKLLENFKIPMISDRTGALSKAFGILNAASGNSARGTFIISPDGEIKSIEIITESVGRSGNELLRKLRALEFVRTNPGEACPMNWNVGGETLKPSIKIAGHIAEQLQQD</sequence>
<dbReference type="GO" id="GO:0045454">
    <property type="term" value="P:cell redox homeostasis"/>
    <property type="evidence" value="ECO:0007669"/>
    <property type="project" value="TreeGrafter"/>
</dbReference>
<dbReference type="InterPro" id="IPR000866">
    <property type="entry name" value="AhpC/TSA"/>
</dbReference>
<dbReference type="Pfam" id="PF00578">
    <property type="entry name" value="AhpC-TSA"/>
    <property type="match status" value="1"/>
</dbReference>
<dbReference type="PROSITE" id="PS51352">
    <property type="entry name" value="THIOREDOXIN_2"/>
    <property type="match status" value="1"/>
</dbReference>